<sequence length="74" mass="8282">MKSILGPHPSPAFPMPGLMGLVVSPKLWHHPPPSQLLAPGLRSLWARWLICRLSADTSYITMGPRKLAEIWKSR</sequence>
<dbReference type="EMBL" id="JACASE010000005">
    <property type="protein sequence ID" value="KAF6468224.1"/>
    <property type="molecule type" value="Genomic_DNA"/>
</dbReference>
<evidence type="ECO:0000313" key="1">
    <source>
        <dbReference type="EMBL" id="KAF6468224.1"/>
    </source>
</evidence>
<protein>
    <submittedName>
        <fullName evidence="1">TIR domain containing adaptor protein</fullName>
    </submittedName>
</protein>
<gene>
    <name evidence="1" type="ORF">HJG63_019259</name>
</gene>
<dbReference type="Proteomes" id="UP000593571">
    <property type="component" value="Unassembled WGS sequence"/>
</dbReference>
<reference evidence="1 2" key="1">
    <citation type="journal article" date="2020" name="Nature">
        <title>Six reference-quality genomes reveal evolution of bat adaptations.</title>
        <authorList>
            <person name="Jebb D."/>
            <person name="Huang Z."/>
            <person name="Pippel M."/>
            <person name="Hughes G.M."/>
            <person name="Lavrichenko K."/>
            <person name="Devanna P."/>
            <person name="Winkler S."/>
            <person name="Jermiin L.S."/>
            <person name="Skirmuntt E.C."/>
            <person name="Katzourakis A."/>
            <person name="Burkitt-Gray L."/>
            <person name="Ray D.A."/>
            <person name="Sullivan K.A.M."/>
            <person name="Roscito J.G."/>
            <person name="Kirilenko B.M."/>
            <person name="Davalos L.M."/>
            <person name="Corthals A.P."/>
            <person name="Power M.L."/>
            <person name="Jones G."/>
            <person name="Ransome R.D."/>
            <person name="Dechmann D.K.N."/>
            <person name="Locatelli A.G."/>
            <person name="Puechmaille S.J."/>
            <person name="Fedrigo O."/>
            <person name="Jarvis E.D."/>
            <person name="Hiller M."/>
            <person name="Vernes S.C."/>
            <person name="Myers E.W."/>
            <person name="Teeling E.C."/>
        </authorList>
    </citation>
    <scope>NUCLEOTIDE SEQUENCE [LARGE SCALE GENOMIC DNA]</scope>
    <source>
        <strain evidence="1">MRouAeg1</strain>
        <tissue evidence="1">Muscle</tissue>
    </source>
</reference>
<evidence type="ECO:0000313" key="2">
    <source>
        <dbReference type="Proteomes" id="UP000593571"/>
    </source>
</evidence>
<comment type="caution">
    <text evidence="1">The sequence shown here is derived from an EMBL/GenBank/DDBJ whole genome shotgun (WGS) entry which is preliminary data.</text>
</comment>
<proteinExistence type="predicted"/>
<name>A0A7J8H7A2_ROUAE</name>
<keyword evidence="2" id="KW-1185">Reference proteome</keyword>
<organism evidence="1 2">
    <name type="scientific">Rousettus aegyptiacus</name>
    <name type="common">Egyptian fruit bat</name>
    <name type="synonym">Pteropus aegyptiacus</name>
    <dbReference type="NCBI Taxonomy" id="9407"/>
    <lineage>
        <taxon>Eukaryota</taxon>
        <taxon>Metazoa</taxon>
        <taxon>Chordata</taxon>
        <taxon>Craniata</taxon>
        <taxon>Vertebrata</taxon>
        <taxon>Euteleostomi</taxon>
        <taxon>Mammalia</taxon>
        <taxon>Eutheria</taxon>
        <taxon>Laurasiatheria</taxon>
        <taxon>Chiroptera</taxon>
        <taxon>Yinpterochiroptera</taxon>
        <taxon>Pteropodoidea</taxon>
        <taxon>Pteropodidae</taxon>
        <taxon>Rousettinae</taxon>
        <taxon>Rousettus</taxon>
    </lineage>
</organism>
<accession>A0A7J8H7A2</accession>
<dbReference type="AlphaFoldDB" id="A0A7J8H7A2"/>